<keyword evidence="2" id="KW-0813">Transport</keyword>
<dbReference type="InterPro" id="IPR010290">
    <property type="entry name" value="TM_effector"/>
</dbReference>
<feature type="transmembrane region" description="Helical" evidence="7">
    <location>
        <begin position="383"/>
        <end position="402"/>
    </location>
</feature>
<evidence type="ECO:0000313" key="9">
    <source>
        <dbReference type="EMBL" id="MBL7260278.1"/>
    </source>
</evidence>
<dbReference type="Gene3D" id="1.20.1250.20">
    <property type="entry name" value="MFS general substrate transporter like domains"/>
    <property type="match status" value="1"/>
</dbReference>
<feature type="transmembrane region" description="Helical" evidence="7">
    <location>
        <begin position="172"/>
        <end position="198"/>
    </location>
</feature>
<comment type="subcellular location">
    <subcellularLocation>
        <location evidence="1">Cell membrane</location>
        <topology evidence="1">Multi-pass membrane protein</topology>
    </subcellularLocation>
</comment>
<feature type="transmembrane region" description="Helical" evidence="7">
    <location>
        <begin position="54"/>
        <end position="76"/>
    </location>
</feature>
<name>A0ABS1W0Q1_9ACTN</name>
<feature type="transmembrane region" description="Helical" evidence="7">
    <location>
        <begin position="292"/>
        <end position="312"/>
    </location>
</feature>
<proteinExistence type="predicted"/>
<dbReference type="Pfam" id="PF05977">
    <property type="entry name" value="MFS_3"/>
    <property type="match status" value="1"/>
</dbReference>
<feature type="transmembrane region" description="Helical" evidence="7">
    <location>
        <begin position="267"/>
        <end position="285"/>
    </location>
</feature>
<evidence type="ECO:0000256" key="4">
    <source>
        <dbReference type="ARBA" id="ARBA00022692"/>
    </source>
</evidence>
<reference evidence="9 10" key="1">
    <citation type="submission" date="2021-01" db="EMBL/GenBank/DDBJ databases">
        <title>Actinoplanes sp. nov. LDG1-01 isolated from lichen.</title>
        <authorList>
            <person name="Saeng-In P."/>
            <person name="Phongsopitanun W."/>
            <person name="Kanchanasin P."/>
            <person name="Yuki M."/>
            <person name="Kudo T."/>
            <person name="Ohkuma M."/>
            <person name="Tanasupawat S."/>
        </authorList>
    </citation>
    <scope>NUCLEOTIDE SEQUENCE [LARGE SCALE GENOMIC DNA]</scope>
    <source>
        <strain evidence="9 10">LDG1-01</strain>
    </source>
</reference>
<protein>
    <submittedName>
        <fullName evidence="9">MFS transporter</fullName>
    </submittedName>
</protein>
<evidence type="ECO:0000256" key="3">
    <source>
        <dbReference type="ARBA" id="ARBA00022475"/>
    </source>
</evidence>
<dbReference type="CDD" id="cd06173">
    <property type="entry name" value="MFS_MefA_like"/>
    <property type="match status" value="1"/>
</dbReference>
<feature type="transmembrane region" description="Helical" evidence="7">
    <location>
        <begin position="318"/>
        <end position="335"/>
    </location>
</feature>
<dbReference type="Proteomes" id="UP000598996">
    <property type="component" value="Unassembled WGS sequence"/>
</dbReference>
<dbReference type="EMBL" id="JAENHO010000013">
    <property type="protein sequence ID" value="MBL7260278.1"/>
    <property type="molecule type" value="Genomic_DNA"/>
</dbReference>
<feature type="domain" description="Major facilitator superfamily (MFS) profile" evidence="8">
    <location>
        <begin position="22"/>
        <end position="409"/>
    </location>
</feature>
<keyword evidence="3" id="KW-1003">Cell membrane</keyword>
<dbReference type="InterPro" id="IPR036259">
    <property type="entry name" value="MFS_trans_sf"/>
</dbReference>
<keyword evidence="4 7" id="KW-0812">Transmembrane</keyword>
<gene>
    <name evidence="9" type="ORF">JKJ07_38865</name>
</gene>
<evidence type="ECO:0000313" key="10">
    <source>
        <dbReference type="Proteomes" id="UP000598996"/>
    </source>
</evidence>
<keyword evidence="6 7" id="KW-0472">Membrane</keyword>
<evidence type="ECO:0000256" key="5">
    <source>
        <dbReference type="ARBA" id="ARBA00022989"/>
    </source>
</evidence>
<evidence type="ECO:0000256" key="1">
    <source>
        <dbReference type="ARBA" id="ARBA00004651"/>
    </source>
</evidence>
<dbReference type="InterPro" id="IPR020846">
    <property type="entry name" value="MFS_dom"/>
</dbReference>
<dbReference type="PANTHER" id="PTHR23513:SF11">
    <property type="entry name" value="STAPHYLOFERRIN A TRANSPORTER"/>
    <property type="match status" value="1"/>
</dbReference>
<dbReference type="PANTHER" id="PTHR23513">
    <property type="entry name" value="INTEGRAL MEMBRANE EFFLUX PROTEIN-RELATED"/>
    <property type="match status" value="1"/>
</dbReference>
<evidence type="ECO:0000259" key="8">
    <source>
        <dbReference type="PROSITE" id="PS50850"/>
    </source>
</evidence>
<dbReference type="SUPFAM" id="SSF103473">
    <property type="entry name" value="MFS general substrate transporter"/>
    <property type="match status" value="1"/>
</dbReference>
<keyword evidence="5 7" id="KW-1133">Transmembrane helix</keyword>
<sequence>MSPAEVEPATPPSGWAPLRRPVFRALWLAQFVANTGTWMQTVGAQWLMGDLGGGALAVALIQAATTLPVFLLVVPAGALGDILDRRRLLLTGQALMCAGAAGITLTTAFDRTTPALLLGWIAVTGVGQALSVPSFQAIQPELVSRGEVPQAAVLNGVNVNVARAVGPAVGGLLIAATGPASTFAFNTLSFLGVLAVLYRWRRPPDHRPLGAEHVAAATRAGARYILNAPRFATVLMRSALFMIFASCLWALLPAVARGPLRLGADGYGVLLAAVGIGAVAGAFAIGRLRAAIGANAVVSASTVAYGGAVVVIGAGPRVALVLPALVVAGAAWIGVQSTLNATAQALLPAWTRARALAYFQLVFMGGQTLGAIGWGMIAGLSGLRAAFIVPGCALLLTAALTVRRFRLPRTSLDLSRMPFWPEPAGGPDSQSGAGPVLVEVQWRVPQPNAEAFVDAMLHVSRSRKRTGATLWGLFRDVSDPSLYVETFTVATWHEHLRQHFERGTVWDRELEAAARALTEDGADPVVRHLIWAGALRPSPDHRV</sequence>
<keyword evidence="10" id="KW-1185">Reference proteome</keyword>
<evidence type="ECO:0000256" key="2">
    <source>
        <dbReference type="ARBA" id="ARBA00022448"/>
    </source>
</evidence>
<feature type="transmembrane region" description="Helical" evidence="7">
    <location>
        <begin position="88"/>
        <end position="109"/>
    </location>
</feature>
<accession>A0ABS1W0Q1</accession>
<evidence type="ECO:0000256" key="7">
    <source>
        <dbReference type="SAM" id="Phobius"/>
    </source>
</evidence>
<dbReference type="PROSITE" id="PS50850">
    <property type="entry name" value="MFS"/>
    <property type="match status" value="1"/>
</dbReference>
<evidence type="ECO:0000256" key="6">
    <source>
        <dbReference type="ARBA" id="ARBA00023136"/>
    </source>
</evidence>
<organism evidence="9 10">
    <name type="scientific">Paractinoplanes lichenicola</name>
    <dbReference type="NCBI Taxonomy" id="2802976"/>
    <lineage>
        <taxon>Bacteria</taxon>
        <taxon>Bacillati</taxon>
        <taxon>Actinomycetota</taxon>
        <taxon>Actinomycetes</taxon>
        <taxon>Micromonosporales</taxon>
        <taxon>Micromonosporaceae</taxon>
        <taxon>Paractinoplanes</taxon>
    </lineage>
</organism>
<feature type="transmembrane region" description="Helical" evidence="7">
    <location>
        <begin position="234"/>
        <end position="255"/>
    </location>
</feature>
<feature type="transmembrane region" description="Helical" evidence="7">
    <location>
        <begin position="356"/>
        <end position="377"/>
    </location>
</feature>
<comment type="caution">
    <text evidence="9">The sequence shown here is derived from an EMBL/GenBank/DDBJ whole genome shotgun (WGS) entry which is preliminary data.</text>
</comment>